<evidence type="ECO:0000256" key="3">
    <source>
        <dbReference type="ARBA" id="ARBA00023163"/>
    </source>
</evidence>
<dbReference type="PROSITE" id="PS01124">
    <property type="entry name" value="HTH_ARAC_FAMILY_2"/>
    <property type="match status" value="1"/>
</dbReference>
<dbReference type="EMBL" id="AP018694">
    <property type="protein sequence ID" value="BBE19659.1"/>
    <property type="molecule type" value="Genomic_DNA"/>
</dbReference>
<dbReference type="SMART" id="SM00342">
    <property type="entry name" value="HTH_ARAC"/>
    <property type="match status" value="1"/>
</dbReference>
<dbReference type="PROSITE" id="PS00041">
    <property type="entry name" value="HTH_ARAC_FAMILY_1"/>
    <property type="match status" value="1"/>
</dbReference>
<dbReference type="Pfam" id="PF12833">
    <property type="entry name" value="HTH_18"/>
    <property type="match status" value="1"/>
</dbReference>
<gene>
    <name evidence="6" type="ORF">AQPE_3847</name>
</gene>
<dbReference type="PANTHER" id="PTHR43280:SF29">
    <property type="entry name" value="ARAC-FAMILY TRANSCRIPTIONAL REGULATOR"/>
    <property type="match status" value="1"/>
</dbReference>
<keyword evidence="2" id="KW-0238">DNA-binding</keyword>
<dbReference type="InterPro" id="IPR018062">
    <property type="entry name" value="HTH_AraC-typ_CS"/>
</dbReference>
<feature type="transmembrane region" description="Helical" evidence="4">
    <location>
        <begin position="12"/>
        <end position="33"/>
    </location>
</feature>
<dbReference type="GO" id="GO:0003700">
    <property type="term" value="F:DNA-binding transcription factor activity"/>
    <property type="evidence" value="ECO:0007669"/>
    <property type="project" value="InterPro"/>
</dbReference>
<reference evidence="6" key="1">
    <citation type="journal article" date="2020" name="Int. J. Syst. Evol. Microbiol.">
        <title>Aquipluma nitroreducens gen. nov. sp. nov., a novel facultatively anaerobic bacterium isolated from a freshwater lake.</title>
        <authorList>
            <person name="Watanabe M."/>
            <person name="Kojima H."/>
            <person name="Fukui M."/>
        </authorList>
    </citation>
    <scope>NUCLEOTIDE SEQUENCE</scope>
    <source>
        <strain evidence="6">MeG22</strain>
    </source>
</reference>
<keyword evidence="7" id="KW-1185">Reference proteome</keyword>
<proteinExistence type="predicted"/>
<dbReference type="InterPro" id="IPR020449">
    <property type="entry name" value="Tscrpt_reg_AraC-type_HTH"/>
</dbReference>
<dbReference type="Proteomes" id="UP001193389">
    <property type="component" value="Chromosome"/>
</dbReference>
<keyword evidence="4" id="KW-0472">Membrane</keyword>
<feature type="transmembrane region" description="Helical" evidence="4">
    <location>
        <begin position="225"/>
        <end position="243"/>
    </location>
</feature>
<keyword evidence="3" id="KW-0804">Transcription</keyword>
<dbReference type="PANTHER" id="PTHR43280">
    <property type="entry name" value="ARAC-FAMILY TRANSCRIPTIONAL REGULATOR"/>
    <property type="match status" value="1"/>
</dbReference>
<dbReference type="KEGG" id="anf:AQPE_3847"/>
<keyword evidence="4" id="KW-1133">Transmembrane helix</keyword>
<dbReference type="AlphaFoldDB" id="A0A5K7SDU2"/>
<protein>
    <submittedName>
        <fullName evidence="6">Transcriptional regulator, AraC family</fullName>
    </submittedName>
</protein>
<feature type="transmembrane region" description="Helical" evidence="4">
    <location>
        <begin position="45"/>
        <end position="68"/>
    </location>
</feature>
<dbReference type="InterPro" id="IPR018060">
    <property type="entry name" value="HTH_AraC"/>
</dbReference>
<dbReference type="RefSeq" id="WP_318347884.1">
    <property type="nucleotide sequence ID" value="NZ_AP018694.1"/>
</dbReference>
<evidence type="ECO:0000256" key="2">
    <source>
        <dbReference type="ARBA" id="ARBA00023125"/>
    </source>
</evidence>
<organism evidence="6 7">
    <name type="scientific">Aquipluma nitroreducens</name>
    <dbReference type="NCBI Taxonomy" id="2010828"/>
    <lineage>
        <taxon>Bacteria</taxon>
        <taxon>Pseudomonadati</taxon>
        <taxon>Bacteroidota</taxon>
        <taxon>Bacteroidia</taxon>
        <taxon>Marinilabiliales</taxon>
        <taxon>Prolixibacteraceae</taxon>
        <taxon>Aquipluma</taxon>
    </lineage>
</organism>
<sequence length="385" mass="45247">MIPEPGNTDLNLVDFVILLGVVQGIMLTITSLFRKGRKEKFKAAMFFFLTGIIAEIFMNRTGYMYFVIPLVDFSEPFQFALPPLIYLLVLSIDPDVVIRKWELHFIPFIAYTLFFLPFYLAPYEYKFENYYYVHHMVEWKTTGHYEMLHVLGNIRRFQMFFWYFQTIIYLVLSFQKLAHFYQNPKPGLWQIEIKWWFAFSVIISVLIVVTLVVKMTYFRDFGDHIIASFLTVIIYCSTLTELLRPTVLHQVVSEIEELPKIATSGIKEEKKTEIQQKLLALMEEKKLYTDSLISVGKLSKLIGEPSYIISQVINEKMEASFYDWIAQYRVEEAKQLLTNPKTRQYTVEQIAEEVGYNSKSAFNKAFKKFTGQTPSEFRTNSTPEN</sequence>
<evidence type="ECO:0000259" key="5">
    <source>
        <dbReference type="PROSITE" id="PS01124"/>
    </source>
</evidence>
<evidence type="ECO:0000256" key="1">
    <source>
        <dbReference type="ARBA" id="ARBA00023015"/>
    </source>
</evidence>
<evidence type="ECO:0000313" key="6">
    <source>
        <dbReference type="EMBL" id="BBE19659.1"/>
    </source>
</evidence>
<evidence type="ECO:0000256" key="4">
    <source>
        <dbReference type="SAM" id="Phobius"/>
    </source>
</evidence>
<keyword evidence="1" id="KW-0805">Transcription regulation</keyword>
<dbReference type="InterPro" id="IPR009057">
    <property type="entry name" value="Homeodomain-like_sf"/>
</dbReference>
<name>A0A5K7SDU2_9BACT</name>
<keyword evidence="4" id="KW-0812">Transmembrane</keyword>
<feature type="domain" description="HTH araC/xylS-type" evidence="5">
    <location>
        <begin position="276"/>
        <end position="380"/>
    </location>
</feature>
<feature type="transmembrane region" description="Helical" evidence="4">
    <location>
        <begin position="105"/>
        <end position="123"/>
    </location>
</feature>
<accession>A0A5K7SDU2</accession>
<dbReference type="Gene3D" id="1.10.10.60">
    <property type="entry name" value="Homeodomain-like"/>
    <property type="match status" value="1"/>
</dbReference>
<feature type="transmembrane region" description="Helical" evidence="4">
    <location>
        <begin position="195"/>
        <end position="213"/>
    </location>
</feature>
<feature type="transmembrane region" description="Helical" evidence="4">
    <location>
        <begin position="157"/>
        <end position="174"/>
    </location>
</feature>
<evidence type="ECO:0000313" key="7">
    <source>
        <dbReference type="Proteomes" id="UP001193389"/>
    </source>
</evidence>
<dbReference type="GO" id="GO:0043565">
    <property type="term" value="F:sequence-specific DNA binding"/>
    <property type="evidence" value="ECO:0007669"/>
    <property type="project" value="InterPro"/>
</dbReference>
<dbReference type="PRINTS" id="PR00032">
    <property type="entry name" value="HTHARAC"/>
</dbReference>
<dbReference type="SUPFAM" id="SSF46689">
    <property type="entry name" value="Homeodomain-like"/>
    <property type="match status" value="1"/>
</dbReference>